<dbReference type="EMBL" id="SRLO01000019">
    <property type="protein sequence ID" value="TNN85782.1"/>
    <property type="molecule type" value="Genomic_DNA"/>
</dbReference>
<protein>
    <submittedName>
        <fullName evidence="1">Uncharacterized protein</fullName>
    </submittedName>
</protein>
<evidence type="ECO:0000313" key="2">
    <source>
        <dbReference type="Proteomes" id="UP000314294"/>
    </source>
</evidence>
<organism evidence="1 2">
    <name type="scientific">Liparis tanakae</name>
    <name type="common">Tanaka's snailfish</name>
    <dbReference type="NCBI Taxonomy" id="230148"/>
    <lineage>
        <taxon>Eukaryota</taxon>
        <taxon>Metazoa</taxon>
        <taxon>Chordata</taxon>
        <taxon>Craniata</taxon>
        <taxon>Vertebrata</taxon>
        <taxon>Euteleostomi</taxon>
        <taxon>Actinopterygii</taxon>
        <taxon>Neopterygii</taxon>
        <taxon>Teleostei</taxon>
        <taxon>Neoteleostei</taxon>
        <taxon>Acanthomorphata</taxon>
        <taxon>Eupercaria</taxon>
        <taxon>Perciformes</taxon>
        <taxon>Cottioidei</taxon>
        <taxon>Cottales</taxon>
        <taxon>Liparidae</taxon>
        <taxon>Liparis</taxon>
    </lineage>
</organism>
<dbReference type="Proteomes" id="UP000314294">
    <property type="component" value="Unassembled WGS sequence"/>
</dbReference>
<name>A0A4Z2J8K2_9TELE</name>
<gene>
    <name evidence="1" type="ORF">EYF80_004029</name>
</gene>
<evidence type="ECO:0000313" key="1">
    <source>
        <dbReference type="EMBL" id="TNN85782.1"/>
    </source>
</evidence>
<reference evidence="1 2" key="1">
    <citation type="submission" date="2019-03" db="EMBL/GenBank/DDBJ databases">
        <title>First draft genome of Liparis tanakae, snailfish: a comprehensive survey of snailfish specific genes.</title>
        <authorList>
            <person name="Kim W."/>
            <person name="Song I."/>
            <person name="Jeong J.-H."/>
            <person name="Kim D."/>
            <person name="Kim S."/>
            <person name="Ryu S."/>
            <person name="Song J.Y."/>
            <person name="Lee S.K."/>
        </authorList>
    </citation>
    <scope>NUCLEOTIDE SEQUENCE [LARGE SCALE GENOMIC DNA]</scope>
    <source>
        <tissue evidence="1">Muscle</tissue>
    </source>
</reference>
<sequence>MCRGRPRTTGRRTCPDARLTSLGAAVERCSPIRSVQAIDDLIIRPAGRGQEGTLLAAAFRLLSHSA</sequence>
<proteinExistence type="predicted"/>
<comment type="caution">
    <text evidence="1">The sequence shown here is derived from an EMBL/GenBank/DDBJ whole genome shotgun (WGS) entry which is preliminary data.</text>
</comment>
<dbReference type="AlphaFoldDB" id="A0A4Z2J8K2"/>
<keyword evidence="2" id="KW-1185">Reference proteome</keyword>
<accession>A0A4Z2J8K2</accession>